<evidence type="ECO:0000313" key="4">
    <source>
        <dbReference type="Proteomes" id="UP001302059"/>
    </source>
</evidence>
<dbReference type="Pfam" id="PF00589">
    <property type="entry name" value="Phage_integrase"/>
    <property type="match status" value="1"/>
</dbReference>
<proteinExistence type="predicted"/>
<evidence type="ECO:0000313" key="3">
    <source>
        <dbReference type="EMBL" id="MDL2344632.1"/>
    </source>
</evidence>
<organism evidence="3 4">
    <name type="scientific">Deinococcus rhizophilus</name>
    <dbReference type="NCBI Taxonomy" id="3049544"/>
    <lineage>
        <taxon>Bacteria</taxon>
        <taxon>Thermotogati</taxon>
        <taxon>Deinococcota</taxon>
        <taxon>Deinococci</taxon>
        <taxon>Deinococcales</taxon>
        <taxon>Deinococcaceae</taxon>
        <taxon>Deinococcus</taxon>
    </lineage>
</organism>
<reference evidence="3 4" key="1">
    <citation type="submission" date="2023-05" db="EMBL/GenBank/DDBJ databases">
        <authorList>
            <person name="Gao F."/>
        </authorList>
    </citation>
    <scope>NUCLEOTIDE SEQUENCE [LARGE SCALE GENOMIC DNA]</scope>
    <source>
        <strain evidence="3 4">MIMF12</strain>
    </source>
</reference>
<dbReference type="InterPro" id="IPR002104">
    <property type="entry name" value="Integrase_catalytic"/>
</dbReference>
<dbReference type="InterPro" id="IPR013762">
    <property type="entry name" value="Integrase-like_cat_sf"/>
</dbReference>
<keyword evidence="4" id="KW-1185">Reference proteome</keyword>
<comment type="caution">
    <text evidence="3">The sequence shown here is derived from an EMBL/GenBank/DDBJ whole genome shotgun (WGS) entry which is preliminary data.</text>
</comment>
<evidence type="ECO:0000259" key="2">
    <source>
        <dbReference type="Pfam" id="PF00589"/>
    </source>
</evidence>
<sequence>MRFHDLRHTAASLLIRRGVPPKVVADRLEHLT</sequence>
<dbReference type="SUPFAM" id="SSF56349">
    <property type="entry name" value="DNA breaking-rejoining enzymes"/>
    <property type="match status" value="1"/>
</dbReference>
<dbReference type="EMBL" id="JASNGB010000097">
    <property type="protein sequence ID" value="MDL2344632.1"/>
    <property type="molecule type" value="Genomic_DNA"/>
</dbReference>
<evidence type="ECO:0000256" key="1">
    <source>
        <dbReference type="ARBA" id="ARBA00023172"/>
    </source>
</evidence>
<name>A0ABT7JHU1_9DEIO</name>
<dbReference type="InterPro" id="IPR011010">
    <property type="entry name" value="DNA_brk_join_enz"/>
</dbReference>
<accession>A0ABT7JHU1</accession>
<feature type="domain" description="Tyr recombinase" evidence="2">
    <location>
        <begin position="1"/>
        <end position="30"/>
    </location>
</feature>
<dbReference type="Proteomes" id="UP001302059">
    <property type="component" value="Unassembled WGS sequence"/>
</dbReference>
<keyword evidence="1" id="KW-0233">DNA recombination</keyword>
<protein>
    <submittedName>
        <fullName evidence="3">Tyrosine-type recombinase/integrase</fullName>
    </submittedName>
</protein>
<dbReference type="Gene3D" id="1.10.443.10">
    <property type="entry name" value="Intergrase catalytic core"/>
    <property type="match status" value="1"/>
</dbReference>
<gene>
    <name evidence="3" type="ORF">QOL99_10775</name>
</gene>